<evidence type="ECO:0000256" key="6">
    <source>
        <dbReference type="ARBA" id="ARBA00022781"/>
    </source>
</evidence>
<dbReference type="RefSeq" id="YP_009092860.1">
    <property type="nucleotide sequence ID" value="NC_025309.1"/>
</dbReference>
<evidence type="ECO:0000256" key="13">
    <source>
        <dbReference type="SAM" id="Phobius"/>
    </source>
</evidence>
<dbReference type="Pfam" id="PF00895">
    <property type="entry name" value="ATP-synt_8"/>
    <property type="match status" value="1"/>
</dbReference>
<gene>
    <name evidence="14" type="primary">ATP8</name>
</gene>
<keyword evidence="8 12" id="KW-0406">Ion transport</keyword>
<organism evidence="14">
    <name type="scientific">Hyla annectans</name>
    <name type="common">Jerdon's tree frog</name>
    <dbReference type="NCBI Taxonomy" id="317325"/>
    <lineage>
        <taxon>Eukaryota</taxon>
        <taxon>Metazoa</taxon>
        <taxon>Chordata</taxon>
        <taxon>Craniata</taxon>
        <taxon>Vertebrata</taxon>
        <taxon>Euteleostomi</taxon>
        <taxon>Amphibia</taxon>
        <taxon>Batrachia</taxon>
        <taxon>Anura</taxon>
        <taxon>Neobatrachia</taxon>
        <taxon>Hyloidea</taxon>
        <taxon>Hylidae</taxon>
        <taxon>Hylinae</taxon>
        <taxon>Hylini</taxon>
        <taxon>Hyla</taxon>
    </lineage>
</organism>
<keyword evidence="9 12" id="KW-0496">Mitochondrion</keyword>
<geneLocation type="mitochondrion" evidence="14"/>
<evidence type="ECO:0000256" key="2">
    <source>
        <dbReference type="ARBA" id="ARBA00008892"/>
    </source>
</evidence>
<proteinExistence type="inferred from homology"/>
<keyword evidence="11" id="KW-0066">ATP synthesis</keyword>
<dbReference type="GO" id="GO:0045259">
    <property type="term" value="C:proton-transporting ATP synthase complex"/>
    <property type="evidence" value="ECO:0007669"/>
    <property type="project" value="UniProtKB-KW"/>
</dbReference>
<evidence type="ECO:0000256" key="1">
    <source>
        <dbReference type="ARBA" id="ARBA00004304"/>
    </source>
</evidence>
<dbReference type="PANTHER" id="PTHR39937:SF1">
    <property type="entry name" value="ATP SYNTHASE PROTEIN 8"/>
    <property type="match status" value="1"/>
</dbReference>
<comment type="subcellular location">
    <subcellularLocation>
        <location evidence="1 12">Mitochondrion membrane</location>
        <topology evidence="1 12">Single-pass membrane protein</topology>
    </subcellularLocation>
</comment>
<evidence type="ECO:0000256" key="10">
    <source>
        <dbReference type="ARBA" id="ARBA00023136"/>
    </source>
</evidence>
<evidence type="ECO:0000256" key="7">
    <source>
        <dbReference type="ARBA" id="ARBA00022989"/>
    </source>
</evidence>
<evidence type="ECO:0000256" key="3">
    <source>
        <dbReference type="ARBA" id="ARBA00022448"/>
    </source>
</evidence>
<keyword evidence="4 12" id="KW-0138">CF(0)</keyword>
<sequence length="54" mass="6360">MPQLDPTPWFSILFTSWLIFLAFSPIKVSKYSSLNDPTHKTYKGLNKSWSWPWA</sequence>
<dbReference type="GeneID" id="20833455"/>
<dbReference type="CTD" id="4509"/>
<evidence type="ECO:0000256" key="5">
    <source>
        <dbReference type="ARBA" id="ARBA00022692"/>
    </source>
</evidence>
<evidence type="ECO:0000256" key="11">
    <source>
        <dbReference type="ARBA" id="ARBA00023310"/>
    </source>
</evidence>
<dbReference type="InterPro" id="IPR050635">
    <property type="entry name" value="ATPase_protein_8"/>
</dbReference>
<evidence type="ECO:0000256" key="12">
    <source>
        <dbReference type="RuleBase" id="RU003661"/>
    </source>
</evidence>
<dbReference type="GO" id="GO:0031966">
    <property type="term" value="C:mitochondrial membrane"/>
    <property type="evidence" value="ECO:0007669"/>
    <property type="project" value="UniProtKB-SubCell"/>
</dbReference>
<name>A0A0U1XDK9_HYLAN</name>
<comment type="similarity">
    <text evidence="2 12">Belongs to the ATPase protein 8 family.</text>
</comment>
<evidence type="ECO:0000256" key="9">
    <source>
        <dbReference type="ARBA" id="ARBA00023128"/>
    </source>
</evidence>
<keyword evidence="10 13" id="KW-0472">Membrane</keyword>
<dbReference type="GO" id="GO:0015078">
    <property type="term" value="F:proton transmembrane transporter activity"/>
    <property type="evidence" value="ECO:0007669"/>
    <property type="project" value="InterPro"/>
</dbReference>
<evidence type="ECO:0000256" key="4">
    <source>
        <dbReference type="ARBA" id="ARBA00022547"/>
    </source>
</evidence>
<keyword evidence="7 13" id="KW-1133">Transmembrane helix</keyword>
<protein>
    <recommendedName>
        <fullName evidence="12">ATP synthase complex subunit 8</fullName>
    </recommendedName>
</protein>
<reference evidence="14" key="1">
    <citation type="journal article" date="2014" name="Mitochondrial DNA">
        <title>The complete mitochondrial genome of Hyla annectans (Anura: Hylidae).</title>
        <authorList>
            <person name="Ye L."/>
            <person name="Zhu C."/>
            <person name="Yu D."/>
            <person name="Zhang Y."/>
            <person name="Zhang J."/>
        </authorList>
    </citation>
    <scope>NUCLEOTIDE SEQUENCE</scope>
</reference>
<feature type="transmembrane region" description="Helical" evidence="13">
    <location>
        <begin position="6"/>
        <end position="23"/>
    </location>
</feature>
<dbReference type="EMBL" id="KM271781">
    <property type="protein sequence ID" value="AIR12697.1"/>
    <property type="molecule type" value="Genomic_DNA"/>
</dbReference>
<dbReference type="GO" id="GO:0015986">
    <property type="term" value="P:proton motive force-driven ATP synthesis"/>
    <property type="evidence" value="ECO:0007669"/>
    <property type="project" value="InterPro"/>
</dbReference>
<keyword evidence="5 12" id="KW-0812">Transmembrane</keyword>
<keyword evidence="6 12" id="KW-0375">Hydrogen ion transport</keyword>
<dbReference type="InterPro" id="IPR001421">
    <property type="entry name" value="ATP8_metazoa"/>
</dbReference>
<evidence type="ECO:0000313" key="14">
    <source>
        <dbReference type="EMBL" id="AIR12697.1"/>
    </source>
</evidence>
<keyword evidence="3 12" id="KW-0813">Transport</keyword>
<dbReference type="PANTHER" id="PTHR39937">
    <property type="entry name" value="ATP SYNTHASE PROTEIN 8"/>
    <property type="match status" value="1"/>
</dbReference>
<dbReference type="AlphaFoldDB" id="A0A0U1XDK9"/>
<evidence type="ECO:0000256" key="8">
    <source>
        <dbReference type="ARBA" id="ARBA00023065"/>
    </source>
</evidence>
<accession>A0A0U1XDK9</accession>